<evidence type="ECO:0000256" key="1">
    <source>
        <dbReference type="SAM" id="SignalP"/>
    </source>
</evidence>
<comment type="caution">
    <text evidence="2">The sequence shown here is derived from an EMBL/GenBank/DDBJ whole genome shotgun (WGS) entry which is preliminary data.</text>
</comment>
<protein>
    <recommendedName>
        <fullName evidence="4">Secreted protein</fullName>
    </recommendedName>
</protein>
<sequence length="163" mass="17381">MKFSRARKAMTAVLIGGLAVLISAPAWASGSTPTVEDPGDEALPFAIEEFQYPNAEKILKEKGIILRKGDGHIMLVGCDSSTKQIKIMSGAVDYCFTATSSVGYLDLELPGVFGIRSYDHPLQADLIAEGMKKTVTVPKNQLVGAGEGVQQPQTTLVELRVTG</sequence>
<dbReference type="RefSeq" id="WP_390319608.1">
    <property type="nucleotide sequence ID" value="NZ_JBHSPB010000017.1"/>
</dbReference>
<proteinExistence type="predicted"/>
<keyword evidence="1" id="KW-0732">Signal</keyword>
<evidence type="ECO:0000313" key="3">
    <source>
        <dbReference type="Proteomes" id="UP001596083"/>
    </source>
</evidence>
<name>A0ABW0Z6D6_9ACTN</name>
<dbReference type="Proteomes" id="UP001596083">
    <property type="component" value="Unassembled WGS sequence"/>
</dbReference>
<organism evidence="2 3">
    <name type="scientific">Streptomyces gamaensis</name>
    <dbReference type="NCBI Taxonomy" id="1763542"/>
    <lineage>
        <taxon>Bacteria</taxon>
        <taxon>Bacillati</taxon>
        <taxon>Actinomycetota</taxon>
        <taxon>Actinomycetes</taxon>
        <taxon>Kitasatosporales</taxon>
        <taxon>Streptomycetaceae</taxon>
        <taxon>Streptomyces</taxon>
    </lineage>
</organism>
<dbReference type="EMBL" id="JBHSPB010000017">
    <property type="protein sequence ID" value="MFC5723397.1"/>
    <property type="molecule type" value="Genomic_DNA"/>
</dbReference>
<accession>A0ABW0Z6D6</accession>
<keyword evidence="3" id="KW-1185">Reference proteome</keyword>
<reference evidence="3" key="1">
    <citation type="journal article" date="2019" name="Int. J. Syst. Evol. Microbiol.">
        <title>The Global Catalogue of Microorganisms (GCM) 10K type strain sequencing project: providing services to taxonomists for standard genome sequencing and annotation.</title>
        <authorList>
            <consortium name="The Broad Institute Genomics Platform"/>
            <consortium name="The Broad Institute Genome Sequencing Center for Infectious Disease"/>
            <person name="Wu L."/>
            <person name="Ma J."/>
        </authorList>
    </citation>
    <scope>NUCLEOTIDE SEQUENCE [LARGE SCALE GENOMIC DNA]</scope>
    <source>
        <strain evidence="3">CGMCC 4.7304</strain>
    </source>
</reference>
<evidence type="ECO:0008006" key="4">
    <source>
        <dbReference type="Google" id="ProtNLM"/>
    </source>
</evidence>
<gene>
    <name evidence="2" type="ORF">ACFP1Z_24855</name>
</gene>
<evidence type="ECO:0000313" key="2">
    <source>
        <dbReference type="EMBL" id="MFC5723397.1"/>
    </source>
</evidence>
<feature type="chain" id="PRO_5046046300" description="Secreted protein" evidence="1">
    <location>
        <begin position="29"/>
        <end position="163"/>
    </location>
</feature>
<feature type="signal peptide" evidence="1">
    <location>
        <begin position="1"/>
        <end position="28"/>
    </location>
</feature>